<feature type="compositionally biased region" description="Basic residues" evidence="1">
    <location>
        <begin position="1"/>
        <end position="11"/>
    </location>
</feature>
<name>A0A7S0FQ48_9STRA</name>
<protein>
    <submittedName>
        <fullName evidence="2">Uncharacterized protein</fullName>
    </submittedName>
</protein>
<feature type="region of interest" description="Disordered" evidence="1">
    <location>
        <begin position="53"/>
        <end position="95"/>
    </location>
</feature>
<dbReference type="AlphaFoldDB" id="A0A7S0FQ48"/>
<evidence type="ECO:0000313" key="2">
    <source>
        <dbReference type="EMBL" id="CAD8373356.1"/>
    </source>
</evidence>
<sequence>MTTKKSTKKANKSPAAKGDEGGFHTVDVPTGLKEGDVFEVKIDVGGGKHQLFKMKVPAGKHKKLRFRLPSKVKKKKKKKKTSTSKPAEGKAKNSA</sequence>
<feature type="compositionally biased region" description="Basic residues" evidence="1">
    <location>
        <begin position="58"/>
        <end position="82"/>
    </location>
</feature>
<dbReference type="EMBL" id="HBEJ01012643">
    <property type="protein sequence ID" value="CAD8373356.1"/>
    <property type="molecule type" value="Transcribed_RNA"/>
</dbReference>
<accession>A0A7S0FQ48</accession>
<evidence type="ECO:0000256" key="1">
    <source>
        <dbReference type="SAM" id="MobiDB-lite"/>
    </source>
</evidence>
<proteinExistence type="predicted"/>
<reference evidence="2" key="1">
    <citation type="submission" date="2021-01" db="EMBL/GenBank/DDBJ databases">
        <authorList>
            <person name="Corre E."/>
            <person name="Pelletier E."/>
            <person name="Niang G."/>
            <person name="Scheremetjew M."/>
            <person name="Finn R."/>
            <person name="Kale V."/>
            <person name="Holt S."/>
            <person name="Cochrane G."/>
            <person name="Meng A."/>
            <person name="Brown T."/>
            <person name="Cohen L."/>
        </authorList>
    </citation>
    <scope>NUCLEOTIDE SEQUENCE</scope>
    <source>
        <strain evidence="2">CCMP3303</strain>
    </source>
</reference>
<feature type="region of interest" description="Disordered" evidence="1">
    <location>
        <begin position="1"/>
        <end position="30"/>
    </location>
</feature>
<gene>
    <name evidence="2" type="ORF">MPOL1434_LOCUS7418</name>
</gene>
<organism evidence="2">
    <name type="scientific">Minutocellus polymorphus</name>
    <dbReference type="NCBI Taxonomy" id="265543"/>
    <lineage>
        <taxon>Eukaryota</taxon>
        <taxon>Sar</taxon>
        <taxon>Stramenopiles</taxon>
        <taxon>Ochrophyta</taxon>
        <taxon>Bacillariophyta</taxon>
        <taxon>Mediophyceae</taxon>
        <taxon>Cymatosirophycidae</taxon>
        <taxon>Cymatosirales</taxon>
        <taxon>Cymatosiraceae</taxon>
        <taxon>Minutocellus</taxon>
    </lineage>
</organism>